<feature type="region of interest" description="Disordered" evidence="1">
    <location>
        <begin position="1"/>
        <end position="20"/>
    </location>
</feature>
<organism evidence="2 3">
    <name type="scientific">Actinoplanes nipponensis</name>
    <dbReference type="NCBI Taxonomy" id="135950"/>
    <lineage>
        <taxon>Bacteria</taxon>
        <taxon>Bacillati</taxon>
        <taxon>Actinomycetota</taxon>
        <taxon>Actinomycetes</taxon>
        <taxon>Micromonosporales</taxon>
        <taxon>Micromonosporaceae</taxon>
        <taxon>Actinoplanes</taxon>
    </lineage>
</organism>
<dbReference type="EMBL" id="BOMQ01000036">
    <property type="protein sequence ID" value="GIE49509.1"/>
    <property type="molecule type" value="Genomic_DNA"/>
</dbReference>
<comment type="caution">
    <text evidence="2">The sequence shown here is derived from an EMBL/GenBank/DDBJ whole genome shotgun (WGS) entry which is preliminary data.</text>
</comment>
<accession>A0A919JMH5</accession>
<sequence>MKPSKLMPGPPMSVINADRFSMPPLRPATYRTSRIPAGAGNRQQEPESGANGGTGRTGRLLIRTVRIMRTSLVAPAAAALVLSLIPAGPALAAPAADTAPPELKSITVATSSVTVSGLQTKLIGVRVRLTDQTGVQPIEYQASQELASPWLKMSAAPNTWVLLRRTEGTDQDGIWTGTIAVTSAWSGAIQPIGIYAMDQTGGNALNADPRTIVDTPTLQVQSSHRPGLDMTFSPEPAVKGKPVTQRIRAWDTSTGKPWANLSVRLSSDSGCVEPGNVTPVRTRADGTYQRTLSAAQWQWLQCAWIPGVNQPTMPYPMTIIAADGAHVRTLRYKVTATPAATSVRAGTSVAVNGNVSPLNKGKVMQLQRLYPDKTWRKVSTAKVRDSGRYTLAATPPGKATYSYRVYAPGDTYAVGGISKVFTVRGT</sequence>
<name>A0A919JMH5_9ACTN</name>
<dbReference type="Proteomes" id="UP000647172">
    <property type="component" value="Unassembled WGS sequence"/>
</dbReference>
<protein>
    <submittedName>
        <fullName evidence="2">Uncharacterized protein</fullName>
    </submittedName>
</protein>
<gene>
    <name evidence="2" type="ORF">Ani05nite_30430</name>
</gene>
<evidence type="ECO:0000313" key="3">
    <source>
        <dbReference type="Proteomes" id="UP000647172"/>
    </source>
</evidence>
<reference evidence="2" key="1">
    <citation type="submission" date="2021-01" db="EMBL/GenBank/DDBJ databases">
        <title>Whole genome shotgun sequence of Actinoplanes nipponensis NBRC 14063.</title>
        <authorList>
            <person name="Komaki H."/>
            <person name="Tamura T."/>
        </authorList>
    </citation>
    <scope>NUCLEOTIDE SEQUENCE</scope>
    <source>
        <strain evidence="2">NBRC 14063</strain>
    </source>
</reference>
<evidence type="ECO:0000256" key="1">
    <source>
        <dbReference type="SAM" id="MobiDB-lite"/>
    </source>
</evidence>
<feature type="region of interest" description="Disordered" evidence="1">
    <location>
        <begin position="31"/>
        <end position="56"/>
    </location>
</feature>
<dbReference type="AlphaFoldDB" id="A0A919JMH5"/>
<proteinExistence type="predicted"/>
<keyword evidence="3" id="KW-1185">Reference proteome</keyword>
<evidence type="ECO:0000313" key="2">
    <source>
        <dbReference type="EMBL" id="GIE49509.1"/>
    </source>
</evidence>